<dbReference type="PANTHER" id="PTHR43300">
    <property type="entry name" value="ACETYLTRANSFERASE"/>
    <property type="match status" value="1"/>
</dbReference>
<dbReference type="CDD" id="cd03360">
    <property type="entry name" value="LbH_AT_putative"/>
    <property type="match status" value="1"/>
</dbReference>
<dbReference type="InterPro" id="IPR020019">
    <property type="entry name" value="AcTrfase_PglD-like"/>
</dbReference>
<dbReference type="InterPro" id="IPR050179">
    <property type="entry name" value="Trans_hexapeptide_repeat"/>
</dbReference>
<organism evidence="5">
    <name type="scientific">Candidatus Caldatribacterium californiense</name>
    <dbReference type="NCBI Taxonomy" id="1454726"/>
    <lineage>
        <taxon>Bacteria</taxon>
        <taxon>Pseudomonadati</taxon>
        <taxon>Atribacterota</taxon>
        <taxon>Atribacteria</taxon>
        <taxon>Atribacterales</taxon>
        <taxon>Candidatus Caldatribacteriaceae</taxon>
        <taxon>Candidatus Caldatribacterium</taxon>
    </lineage>
</organism>
<dbReference type="EMBL" id="DTFV01000020">
    <property type="protein sequence ID" value="HGI29886.1"/>
    <property type="molecule type" value="Genomic_DNA"/>
</dbReference>
<comment type="caution">
    <text evidence="5">The sequence shown here is derived from an EMBL/GenBank/DDBJ whole genome shotgun (WGS) entry which is preliminary data.</text>
</comment>
<accession>A0A7V3YF39</accession>
<evidence type="ECO:0000256" key="2">
    <source>
        <dbReference type="PIRSR" id="PIRSR620019-1"/>
    </source>
</evidence>
<gene>
    <name evidence="5" type="ORF">ENV30_01020</name>
</gene>
<feature type="binding site" evidence="3">
    <location>
        <position position="140"/>
    </location>
    <ligand>
        <name>acetyl-CoA</name>
        <dbReference type="ChEBI" id="CHEBI:57288"/>
    </ligand>
</feature>
<dbReference type="SUPFAM" id="SSF51161">
    <property type="entry name" value="Trimeric LpxA-like enzymes"/>
    <property type="match status" value="1"/>
</dbReference>
<proteinExistence type="inferred from homology"/>
<sequence length="208" mass="21125">MGVYIIGAGGHAKVVLSTLLDAGIRVDGFFDDDPGKQGLVLFGVRVIGTIADAKAMSPQTGVIGIGDNRLRKRLAQELAGWEWLCVVHSRAYVHPSATLGPGTVIFAGAVVQPCARLGSHVIVNTGATVDHDCVVEDFVHLAPGVHLAGSVVVEEGAFLGIGSVVVPGIRVGSWTVVGAGGVVIRDLPPSITAAGVPARPLLSSGGCG</sequence>
<evidence type="ECO:0000256" key="3">
    <source>
        <dbReference type="PIRSR" id="PIRSR620019-2"/>
    </source>
</evidence>
<dbReference type="Gene3D" id="2.160.10.10">
    <property type="entry name" value="Hexapeptide repeat proteins"/>
    <property type="match status" value="1"/>
</dbReference>
<feature type="domain" description="PglD N-terminal" evidence="4">
    <location>
        <begin position="3"/>
        <end position="78"/>
    </location>
</feature>
<dbReference type="InterPro" id="IPR011004">
    <property type="entry name" value="Trimer_LpxA-like_sf"/>
</dbReference>
<keyword evidence="5" id="KW-0808">Transferase</keyword>
<evidence type="ECO:0000259" key="4">
    <source>
        <dbReference type="Pfam" id="PF17836"/>
    </source>
</evidence>
<dbReference type="AlphaFoldDB" id="A0A7V3YF39"/>
<feature type="binding site" evidence="3">
    <location>
        <position position="66"/>
    </location>
    <ligand>
        <name>substrate</name>
    </ligand>
</feature>
<dbReference type="Pfam" id="PF17836">
    <property type="entry name" value="PglD_N"/>
    <property type="match status" value="1"/>
</dbReference>
<feature type="binding site" evidence="3">
    <location>
        <begin position="31"/>
        <end position="32"/>
    </location>
    <ligand>
        <name>substrate</name>
    </ligand>
</feature>
<feature type="site" description="Increases basicity of active site His" evidence="2">
    <location>
        <position position="132"/>
    </location>
</feature>
<dbReference type="GO" id="GO:0016740">
    <property type="term" value="F:transferase activity"/>
    <property type="evidence" value="ECO:0007669"/>
    <property type="project" value="UniProtKB-KW"/>
</dbReference>
<name>A0A7V3YF39_9BACT</name>
<feature type="active site" description="Proton acceptor" evidence="2">
    <location>
        <position position="131"/>
    </location>
</feature>
<comment type="similarity">
    <text evidence="1">Belongs to the transferase hexapeptide repeat family.</text>
</comment>
<evidence type="ECO:0000313" key="5">
    <source>
        <dbReference type="EMBL" id="HGI29886.1"/>
    </source>
</evidence>
<protein>
    <submittedName>
        <fullName evidence="5">Acetyltransferase</fullName>
    </submittedName>
</protein>
<dbReference type="InterPro" id="IPR041561">
    <property type="entry name" value="PglD_N"/>
</dbReference>
<reference evidence="5" key="1">
    <citation type="journal article" date="2020" name="mSystems">
        <title>Genome- and Community-Level Interaction Insights into Carbon Utilization and Element Cycling Functions of Hydrothermarchaeota in Hydrothermal Sediment.</title>
        <authorList>
            <person name="Zhou Z."/>
            <person name="Liu Y."/>
            <person name="Xu W."/>
            <person name="Pan J."/>
            <person name="Luo Z.H."/>
            <person name="Li M."/>
        </authorList>
    </citation>
    <scope>NUCLEOTIDE SEQUENCE [LARGE SCALE GENOMIC DNA]</scope>
    <source>
        <strain evidence="5">SpSt-747</strain>
    </source>
</reference>
<feature type="binding site" evidence="3">
    <location>
        <position position="161"/>
    </location>
    <ligand>
        <name>acetyl-CoA</name>
        <dbReference type="ChEBI" id="CHEBI:57288"/>
    </ligand>
</feature>
<dbReference type="PANTHER" id="PTHR43300:SF7">
    <property type="entry name" value="UDP-N-ACETYLBACILLOSAMINE N-ACETYLTRANSFERASE"/>
    <property type="match status" value="1"/>
</dbReference>
<dbReference type="NCBIfam" id="TIGR03570">
    <property type="entry name" value="NeuD_NnaD"/>
    <property type="match status" value="1"/>
</dbReference>
<dbReference type="Gene3D" id="3.40.50.20">
    <property type="match status" value="1"/>
</dbReference>
<evidence type="ECO:0000256" key="1">
    <source>
        <dbReference type="ARBA" id="ARBA00007274"/>
    </source>
</evidence>